<dbReference type="SUPFAM" id="SSF51735">
    <property type="entry name" value="NAD(P)-binding Rossmann-fold domains"/>
    <property type="match status" value="1"/>
</dbReference>
<dbReference type="Pfam" id="PF03015">
    <property type="entry name" value="Sterile"/>
    <property type="match status" value="1"/>
</dbReference>
<dbReference type="AlphaFoldDB" id="A0A9J6C2F2"/>
<dbReference type="GO" id="GO:0035336">
    <property type="term" value="P:long-chain fatty-acyl-CoA metabolic process"/>
    <property type="evidence" value="ECO:0007669"/>
    <property type="project" value="TreeGrafter"/>
</dbReference>
<keyword evidence="8 10" id="KW-0472">Membrane</keyword>
<dbReference type="GO" id="GO:0016020">
    <property type="term" value="C:membrane"/>
    <property type="evidence" value="ECO:0007669"/>
    <property type="project" value="UniProtKB-SubCell"/>
</dbReference>
<dbReference type="CDD" id="cd09071">
    <property type="entry name" value="FAR_C"/>
    <property type="match status" value="1"/>
</dbReference>
<dbReference type="GO" id="GO:0005777">
    <property type="term" value="C:peroxisome"/>
    <property type="evidence" value="ECO:0007669"/>
    <property type="project" value="TreeGrafter"/>
</dbReference>
<evidence type="ECO:0000256" key="8">
    <source>
        <dbReference type="ARBA" id="ARBA00023136"/>
    </source>
</evidence>
<reference evidence="13" key="1">
    <citation type="submission" date="2021-03" db="EMBL/GenBank/DDBJ databases">
        <title>Chromosome level genome of the anhydrobiotic midge Polypedilum vanderplanki.</title>
        <authorList>
            <person name="Yoshida Y."/>
            <person name="Kikawada T."/>
            <person name="Gusev O."/>
        </authorList>
    </citation>
    <scope>NUCLEOTIDE SEQUENCE</scope>
    <source>
        <strain evidence="13">NIAS01</strain>
        <tissue evidence="13">Whole body or cell culture</tissue>
    </source>
</reference>
<dbReference type="InterPro" id="IPR036291">
    <property type="entry name" value="NAD(P)-bd_dom_sf"/>
</dbReference>
<dbReference type="CDD" id="cd05236">
    <property type="entry name" value="FAR-N_SDR_e"/>
    <property type="match status" value="1"/>
</dbReference>
<dbReference type="InterPro" id="IPR013120">
    <property type="entry name" value="FAR_NAD-bd"/>
</dbReference>
<evidence type="ECO:0000259" key="12">
    <source>
        <dbReference type="Pfam" id="PF07993"/>
    </source>
</evidence>
<keyword evidence="14" id="KW-1185">Reference proteome</keyword>
<proteinExistence type="inferred from homology"/>
<dbReference type="GO" id="GO:0102965">
    <property type="term" value="F:alcohol-forming long-chain fatty acyl-CoA reductase activity"/>
    <property type="evidence" value="ECO:0007669"/>
    <property type="project" value="UniProtKB-EC"/>
</dbReference>
<evidence type="ECO:0000256" key="4">
    <source>
        <dbReference type="ARBA" id="ARBA00022692"/>
    </source>
</evidence>
<dbReference type="PANTHER" id="PTHR11011">
    <property type="entry name" value="MALE STERILITY PROTEIN 2-RELATED"/>
    <property type="match status" value="1"/>
</dbReference>
<dbReference type="PANTHER" id="PTHR11011:SF12">
    <property type="entry name" value="FATTY ACYL-COA REDUCTASE"/>
    <property type="match status" value="1"/>
</dbReference>
<evidence type="ECO:0000256" key="1">
    <source>
        <dbReference type="ARBA" id="ARBA00004141"/>
    </source>
</evidence>
<protein>
    <recommendedName>
        <fullName evidence="10">Fatty acyl-CoA reductase</fullName>
        <ecNumber evidence="10">1.2.1.84</ecNumber>
    </recommendedName>
</protein>
<evidence type="ECO:0000313" key="14">
    <source>
        <dbReference type="Proteomes" id="UP001107558"/>
    </source>
</evidence>
<keyword evidence="5 10" id="KW-0521">NADP</keyword>
<evidence type="ECO:0000256" key="5">
    <source>
        <dbReference type="ARBA" id="ARBA00022857"/>
    </source>
</evidence>
<dbReference type="InterPro" id="IPR026055">
    <property type="entry name" value="FAR"/>
</dbReference>
<evidence type="ECO:0000256" key="6">
    <source>
        <dbReference type="ARBA" id="ARBA00022989"/>
    </source>
</evidence>
<evidence type="ECO:0000256" key="3">
    <source>
        <dbReference type="ARBA" id="ARBA00022516"/>
    </source>
</evidence>
<organism evidence="13 14">
    <name type="scientific">Polypedilum vanderplanki</name>
    <name type="common">Sleeping chironomid midge</name>
    <dbReference type="NCBI Taxonomy" id="319348"/>
    <lineage>
        <taxon>Eukaryota</taxon>
        <taxon>Metazoa</taxon>
        <taxon>Ecdysozoa</taxon>
        <taxon>Arthropoda</taxon>
        <taxon>Hexapoda</taxon>
        <taxon>Insecta</taxon>
        <taxon>Pterygota</taxon>
        <taxon>Neoptera</taxon>
        <taxon>Endopterygota</taxon>
        <taxon>Diptera</taxon>
        <taxon>Nematocera</taxon>
        <taxon>Chironomoidea</taxon>
        <taxon>Chironomidae</taxon>
        <taxon>Chironominae</taxon>
        <taxon>Polypedilum</taxon>
        <taxon>Polypedilum</taxon>
    </lineage>
</organism>
<comment type="function">
    <text evidence="10">Catalyzes the reduction of fatty acyl-CoA to fatty alcohols.</text>
</comment>
<dbReference type="Proteomes" id="UP001107558">
    <property type="component" value="Chromosome 2"/>
</dbReference>
<feature type="domain" description="Fatty acyl-CoA reductase C-terminal" evidence="11">
    <location>
        <begin position="359"/>
        <end position="445"/>
    </location>
</feature>
<evidence type="ECO:0000256" key="7">
    <source>
        <dbReference type="ARBA" id="ARBA00023098"/>
    </source>
</evidence>
<gene>
    <name evidence="13" type="ORF">PVAND_006051</name>
</gene>
<dbReference type="OrthoDB" id="429813at2759"/>
<dbReference type="InterPro" id="IPR033640">
    <property type="entry name" value="FAR_C"/>
</dbReference>
<dbReference type="GO" id="GO:0080019">
    <property type="term" value="F:alcohol-forming very long-chain fatty acyl-CoA reductase activity"/>
    <property type="evidence" value="ECO:0007669"/>
    <property type="project" value="InterPro"/>
</dbReference>
<feature type="domain" description="Thioester reductase (TE)" evidence="12">
    <location>
        <begin position="15"/>
        <end position="284"/>
    </location>
</feature>
<dbReference type="EC" id="1.2.1.84" evidence="10"/>
<name>A0A9J6C2F2_POLVA</name>
<comment type="caution">
    <text evidence="13">The sequence shown here is derived from an EMBL/GenBank/DDBJ whole genome shotgun (WGS) entry which is preliminary data.</text>
</comment>
<keyword evidence="10" id="KW-0560">Oxidoreductase</keyword>
<comment type="catalytic activity">
    <reaction evidence="9 10">
        <text>a long-chain fatty acyl-CoA + 2 NADPH + 2 H(+) = a long-chain primary fatty alcohol + 2 NADP(+) + CoA</text>
        <dbReference type="Rhea" id="RHEA:52716"/>
        <dbReference type="ChEBI" id="CHEBI:15378"/>
        <dbReference type="ChEBI" id="CHEBI:57287"/>
        <dbReference type="ChEBI" id="CHEBI:57783"/>
        <dbReference type="ChEBI" id="CHEBI:58349"/>
        <dbReference type="ChEBI" id="CHEBI:77396"/>
        <dbReference type="ChEBI" id="CHEBI:83139"/>
        <dbReference type="EC" id="1.2.1.84"/>
    </reaction>
</comment>
<evidence type="ECO:0000256" key="2">
    <source>
        <dbReference type="ARBA" id="ARBA00005928"/>
    </source>
</evidence>
<keyword evidence="6 10" id="KW-1133">Transmembrane helix</keyword>
<comment type="similarity">
    <text evidence="2 10">Belongs to the fatty acyl-CoA reductase family.</text>
</comment>
<keyword evidence="4 10" id="KW-0812">Transmembrane</keyword>
<dbReference type="Pfam" id="PF07993">
    <property type="entry name" value="NAD_binding_4"/>
    <property type="match status" value="1"/>
</dbReference>
<evidence type="ECO:0000256" key="9">
    <source>
        <dbReference type="ARBA" id="ARBA00052530"/>
    </source>
</evidence>
<dbReference type="FunFam" id="3.40.50.720:FF:000143">
    <property type="entry name" value="Fatty acyl-CoA reductase"/>
    <property type="match status" value="1"/>
</dbReference>
<evidence type="ECO:0000259" key="11">
    <source>
        <dbReference type="Pfam" id="PF03015"/>
    </source>
</evidence>
<sequence length="465" mass="53615">MKSVQEFYKDKTIFITGGSGFMGKVLIEKLLYSCSDLKQIILLIRSKNGKDEITRVKEFQKHSLFERIMKEKPKVMEKLKVISGEISQTNIGMSDENMQFVIDNTNIIFHVAASINLKASLKHNTLINFIATKKVLEIAKKIKNLTIMVHVSTAFCNAGFSECKELVYDSTCDPLEIIKLVKSEDENSLVAIEKKLLERYPNTYLLTKRLAENLVKEEFDKNLPVCILRPSIVGPTLKEPFVGWEDSPSALTGVPLMVYTEVLRCMRVNLEAKFNFIPVDVAINGFIMAAKYHGCEASRNENVPVYNLTIDEQVVPSYKEFFTVLNSLKHVYPFASSLWYPNIMTTTNKVKYLINTLLFQWFPAIVIDILLTIVRRKRLMIETQSKITSGMKILEYFTLNNWRLKSNKFDDLIKIQSHDDYKRFFIDTKKINFEKYFEDSIITARILHGKDPLSTLSRAKIVFKM</sequence>
<keyword evidence="7 10" id="KW-0443">Lipid metabolism</keyword>
<dbReference type="EMBL" id="JADBJN010000002">
    <property type="protein sequence ID" value="KAG5676202.1"/>
    <property type="molecule type" value="Genomic_DNA"/>
</dbReference>
<evidence type="ECO:0000256" key="10">
    <source>
        <dbReference type="RuleBase" id="RU363097"/>
    </source>
</evidence>
<dbReference type="Gene3D" id="3.40.50.720">
    <property type="entry name" value="NAD(P)-binding Rossmann-like Domain"/>
    <property type="match status" value="1"/>
</dbReference>
<keyword evidence="3 10" id="KW-0444">Lipid biosynthesis</keyword>
<comment type="subcellular location">
    <subcellularLocation>
        <location evidence="1">Membrane</location>
        <topology evidence="1">Multi-pass membrane protein</topology>
    </subcellularLocation>
</comment>
<accession>A0A9J6C2F2</accession>
<evidence type="ECO:0000313" key="13">
    <source>
        <dbReference type="EMBL" id="KAG5676202.1"/>
    </source>
</evidence>
<feature type="transmembrane region" description="Helical" evidence="10">
    <location>
        <begin position="352"/>
        <end position="374"/>
    </location>
</feature>